<dbReference type="PATRIC" id="fig|512565.3.peg.2365"/>
<protein>
    <submittedName>
        <fullName evidence="1">Uncharacterized protein</fullName>
    </submittedName>
</protein>
<name>I0H3K1_ACTM4</name>
<sequence length="195" mass="21847">MRNIDVGSVHGAPVVCIPVLLSNPMMPMSQSALLIRARAVRVLACAALVLMVSACSADPLPQPPAPPGAIGVEDIALDPMTREENRRFYNAYIDLVPWLRENYEPPWELSTWYRLPPDTTWESIEEHYEVALGPDWTVDDRYQYPRHTLDGATDLSDRHARVWSNDDRAVAIMVNPGDAGSGPILHVLLPEEKRR</sequence>
<gene>
    <name evidence="1" type="ordered locus">AMIS_23680</name>
</gene>
<reference evidence="1 2" key="1">
    <citation type="submission" date="2012-02" db="EMBL/GenBank/DDBJ databases">
        <title>Complete genome sequence of Actinoplanes missouriensis 431 (= NBRC 102363).</title>
        <authorList>
            <person name="Ohnishi Y."/>
            <person name="Ishikawa J."/>
            <person name="Sekine M."/>
            <person name="Hosoyama A."/>
            <person name="Harada T."/>
            <person name="Narita H."/>
            <person name="Hata T."/>
            <person name="Konno Y."/>
            <person name="Tutikane K."/>
            <person name="Fujita N."/>
            <person name="Horinouchi S."/>
            <person name="Hayakawa M."/>
        </authorList>
    </citation>
    <scope>NUCLEOTIDE SEQUENCE [LARGE SCALE GENOMIC DNA]</scope>
    <source>
        <strain evidence="2">ATCC 14538 / DSM 43046 / CBS 188.64 / JCM 3121 / NBRC 102363 / NCIMB 12654 / NRRL B-3342 / UNCC 431</strain>
    </source>
</reference>
<accession>I0H3K1</accession>
<evidence type="ECO:0000313" key="1">
    <source>
        <dbReference type="EMBL" id="BAL87588.1"/>
    </source>
</evidence>
<dbReference type="KEGG" id="ams:AMIS_23680"/>
<evidence type="ECO:0000313" key="2">
    <source>
        <dbReference type="Proteomes" id="UP000007882"/>
    </source>
</evidence>
<dbReference type="Proteomes" id="UP000007882">
    <property type="component" value="Chromosome"/>
</dbReference>
<dbReference type="AlphaFoldDB" id="I0H3K1"/>
<dbReference type="EMBL" id="AP012319">
    <property type="protein sequence ID" value="BAL87588.1"/>
    <property type="molecule type" value="Genomic_DNA"/>
</dbReference>
<organism evidence="1 2">
    <name type="scientific">Actinoplanes missouriensis (strain ATCC 14538 / DSM 43046 / CBS 188.64 / JCM 3121 / NBRC 102363 / NCIMB 12654 / NRRL B-3342 / UNCC 431)</name>
    <dbReference type="NCBI Taxonomy" id="512565"/>
    <lineage>
        <taxon>Bacteria</taxon>
        <taxon>Bacillati</taxon>
        <taxon>Actinomycetota</taxon>
        <taxon>Actinomycetes</taxon>
        <taxon>Micromonosporales</taxon>
        <taxon>Micromonosporaceae</taxon>
        <taxon>Actinoplanes</taxon>
    </lineage>
</organism>
<proteinExistence type="predicted"/>
<dbReference type="HOGENOM" id="CLU_1393722_0_0_11"/>
<keyword evidence="2" id="KW-1185">Reference proteome</keyword>